<reference evidence="2" key="2">
    <citation type="journal article" date="2021" name="Microorganisms">
        <title>Bacterial Dimethylsulfoniopropionate Biosynthesis in the East China Sea.</title>
        <authorList>
            <person name="Liu J."/>
            <person name="Zhang Y."/>
            <person name="Liu J."/>
            <person name="Zhong H."/>
            <person name="Williams B.T."/>
            <person name="Zheng Y."/>
            <person name="Curson A.R.J."/>
            <person name="Sun C."/>
            <person name="Sun H."/>
            <person name="Song D."/>
            <person name="Wagner Mackenzie B."/>
            <person name="Bermejo Martinez A."/>
            <person name="Todd J.D."/>
            <person name="Zhang X.H."/>
        </authorList>
    </citation>
    <scope>NUCLEOTIDE SEQUENCE</scope>
    <source>
        <strain evidence="2">AESS21</strain>
    </source>
</reference>
<evidence type="ECO:0000313" key="3">
    <source>
        <dbReference type="Proteomes" id="UP000705379"/>
    </source>
</evidence>
<accession>A0A944GST4</accession>
<evidence type="ECO:0000256" key="1">
    <source>
        <dbReference type="SAM" id="SignalP"/>
    </source>
</evidence>
<feature type="signal peptide" evidence="1">
    <location>
        <begin position="1"/>
        <end position="24"/>
    </location>
</feature>
<name>A0A944GST4_9HYPH</name>
<dbReference type="InterPro" id="IPR009560">
    <property type="entry name" value="DUF1176"/>
</dbReference>
<gene>
    <name evidence="2" type="ORF">DYI23_09735</name>
</gene>
<organism evidence="2 3">
    <name type="scientific">Roseibium polysiphoniae</name>
    <dbReference type="NCBI Taxonomy" id="2571221"/>
    <lineage>
        <taxon>Bacteria</taxon>
        <taxon>Pseudomonadati</taxon>
        <taxon>Pseudomonadota</taxon>
        <taxon>Alphaproteobacteria</taxon>
        <taxon>Hyphomicrobiales</taxon>
        <taxon>Stappiaceae</taxon>
        <taxon>Roseibium</taxon>
    </lineage>
</organism>
<reference evidence="2" key="1">
    <citation type="submission" date="2018-08" db="EMBL/GenBank/DDBJ databases">
        <authorList>
            <person name="Jin W."/>
            <person name="Wang H."/>
            <person name="Yang Y."/>
            <person name="Li M."/>
            <person name="Liu J."/>
        </authorList>
    </citation>
    <scope>NUCLEOTIDE SEQUENCE</scope>
    <source>
        <strain evidence="2">AESS21</strain>
    </source>
</reference>
<protein>
    <submittedName>
        <fullName evidence="2">DUF1176 domain-containing protein</fullName>
    </submittedName>
</protein>
<evidence type="ECO:0000313" key="2">
    <source>
        <dbReference type="EMBL" id="MBS8260497.1"/>
    </source>
</evidence>
<sequence length="364" mass="38942">MKQTLLQTLTLVALCCALPAGASAKQPRTDPVWDKWSVGCGNSGLCFTSTFIREQSTWLDLRIVRDTPANAAPLLRITANAALNNEGTIRFDVDGTSIETLPVAQLREIQASVATPAGFRPLGGEGFWYPTGPATSAILKAMASGKVLTVSLPIGDQTIEMKLPLNGLASAVSWLDDRQNRSGTVSAIADIGTEPAEDAPSAKPILSPETLPPAVLATWDANRFCSDIDPAIFASLNAVAIPAGDDKATLYLLPCGAPSAYNTPYVLIRAQDDGKVRQLHVARMSELGPLATDLVYNARWNARDLELDGLFKGSGVGDCGTWSRWLWTGTTFVLQEEATRQTCDGQEVPISDWPTTWTVPATSK</sequence>
<dbReference type="AlphaFoldDB" id="A0A944GST4"/>
<proteinExistence type="predicted"/>
<dbReference type="Proteomes" id="UP000705379">
    <property type="component" value="Unassembled WGS sequence"/>
</dbReference>
<dbReference type="EMBL" id="QTKU01000002">
    <property type="protein sequence ID" value="MBS8260497.1"/>
    <property type="molecule type" value="Genomic_DNA"/>
</dbReference>
<keyword evidence="1" id="KW-0732">Signal</keyword>
<comment type="caution">
    <text evidence="2">The sequence shown here is derived from an EMBL/GenBank/DDBJ whole genome shotgun (WGS) entry which is preliminary data.</text>
</comment>
<dbReference type="RefSeq" id="WP_213216026.1">
    <property type="nucleotide sequence ID" value="NZ_QTKU01000002.1"/>
</dbReference>
<feature type="chain" id="PRO_5037231157" evidence="1">
    <location>
        <begin position="25"/>
        <end position="364"/>
    </location>
</feature>
<dbReference type="Pfam" id="PF06674">
    <property type="entry name" value="DUF1176"/>
    <property type="match status" value="1"/>
</dbReference>